<evidence type="ECO:0000313" key="3">
    <source>
        <dbReference type="Proteomes" id="UP000199394"/>
    </source>
</evidence>
<name>A0A1H3WUB6_9FIRM</name>
<dbReference type="Gene3D" id="3.30.2010.10">
    <property type="entry name" value="Metalloproteases ('zincins'), catalytic domain"/>
    <property type="match status" value="1"/>
</dbReference>
<keyword evidence="3" id="KW-1185">Reference proteome</keyword>
<dbReference type="InterPro" id="IPR002725">
    <property type="entry name" value="YgjP-like_metallopeptidase"/>
</dbReference>
<sequence>MGCSPCWACEMAQAILPSQQRRVMTPAGEVAYTLTRKSVKNINLRIHPDGQVAVSAGPRVSLVQIDGFVASKGAWIVEKLSWRTPGSEGETVPPDAAVCRPVFEALIARYYPFFKAQGVAYPTLRIKTMKSRWGSCIPGKGVITLNTRLLIKPMAAVEYVVVHELAHFLVQNHQADFYAVVAQVLPDYKARRELLK</sequence>
<dbReference type="EMBL" id="FNRK01000001">
    <property type="protein sequence ID" value="SDZ89778.1"/>
    <property type="molecule type" value="Genomic_DNA"/>
</dbReference>
<gene>
    <name evidence="2" type="ORF">SAMN04515656_10148</name>
</gene>
<dbReference type="OrthoDB" id="9811177at2"/>
<proteinExistence type="predicted"/>
<dbReference type="PANTHER" id="PTHR30399">
    <property type="entry name" value="UNCHARACTERIZED PROTEIN YGJP"/>
    <property type="match status" value="1"/>
</dbReference>
<dbReference type="STRING" id="81409.SAMN04515656_10148"/>
<evidence type="ECO:0000313" key="2">
    <source>
        <dbReference type="EMBL" id="SDZ89778.1"/>
    </source>
</evidence>
<dbReference type="CDD" id="cd07344">
    <property type="entry name" value="M48_yhfN_like"/>
    <property type="match status" value="1"/>
</dbReference>
<protein>
    <recommendedName>
        <fullName evidence="1">YgjP-like metallopeptidase domain-containing protein</fullName>
    </recommendedName>
</protein>
<organism evidence="2 3">
    <name type="scientific">Eubacterium aggregans</name>
    <dbReference type="NCBI Taxonomy" id="81409"/>
    <lineage>
        <taxon>Bacteria</taxon>
        <taxon>Bacillati</taxon>
        <taxon>Bacillota</taxon>
        <taxon>Clostridia</taxon>
        <taxon>Eubacteriales</taxon>
        <taxon>Eubacteriaceae</taxon>
        <taxon>Eubacterium</taxon>
    </lineage>
</organism>
<dbReference type="InterPro" id="IPR053136">
    <property type="entry name" value="UTP_pyrophosphatase-like"/>
</dbReference>
<dbReference type="AlphaFoldDB" id="A0A1H3WUB6"/>
<reference evidence="2 3" key="1">
    <citation type="submission" date="2016-10" db="EMBL/GenBank/DDBJ databases">
        <authorList>
            <person name="de Groot N.N."/>
        </authorList>
    </citation>
    <scope>NUCLEOTIDE SEQUENCE [LARGE SCALE GENOMIC DNA]</scope>
    <source>
        <strain evidence="2 3">SR12</strain>
    </source>
</reference>
<feature type="domain" description="YgjP-like metallopeptidase" evidence="1">
    <location>
        <begin position="40"/>
        <end position="82"/>
    </location>
</feature>
<accession>A0A1H3WUB6</accession>
<evidence type="ECO:0000259" key="1">
    <source>
        <dbReference type="Pfam" id="PF01863"/>
    </source>
</evidence>
<dbReference type="Proteomes" id="UP000199394">
    <property type="component" value="Unassembled WGS sequence"/>
</dbReference>
<feature type="domain" description="YgjP-like metallopeptidase" evidence="1">
    <location>
        <begin position="106"/>
        <end position="196"/>
    </location>
</feature>
<dbReference type="PANTHER" id="PTHR30399:SF1">
    <property type="entry name" value="UTP PYROPHOSPHATASE"/>
    <property type="match status" value="1"/>
</dbReference>
<dbReference type="Pfam" id="PF01863">
    <property type="entry name" value="YgjP-like"/>
    <property type="match status" value="2"/>
</dbReference>